<proteinExistence type="predicted"/>
<gene>
    <name evidence="1" type="ORF">FIV34_12025</name>
</gene>
<protein>
    <submittedName>
        <fullName evidence="1">DUF72 domain-containing protein</fullName>
    </submittedName>
</protein>
<dbReference type="Gene3D" id="3.20.20.410">
    <property type="entry name" value="Protein of unknown function UPF0759"/>
    <property type="match status" value="1"/>
</dbReference>
<dbReference type="SUPFAM" id="SSF117396">
    <property type="entry name" value="TM1631-like"/>
    <property type="match status" value="1"/>
</dbReference>
<organism evidence="1 2">
    <name type="scientific">Luteibacter pinisoli</name>
    <dbReference type="NCBI Taxonomy" id="2589080"/>
    <lineage>
        <taxon>Bacteria</taxon>
        <taxon>Pseudomonadati</taxon>
        <taxon>Pseudomonadota</taxon>
        <taxon>Gammaproteobacteria</taxon>
        <taxon>Lysobacterales</taxon>
        <taxon>Rhodanobacteraceae</taxon>
        <taxon>Luteibacter</taxon>
    </lineage>
</organism>
<dbReference type="PANTHER" id="PTHR30348">
    <property type="entry name" value="UNCHARACTERIZED PROTEIN YECE"/>
    <property type="match status" value="1"/>
</dbReference>
<dbReference type="AlphaFoldDB" id="A0A4Y5Z8T4"/>
<dbReference type="EMBL" id="CP041046">
    <property type="protein sequence ID" value="QDE41647.1"/>
    <property type="molecule type" value="Genomic_DNA"/>
</dbReference>
<dbReference type="OrthoDB" id="9780310at2"/>
<dbReference type="RefSeq" id="WP_139985905.1">
    <property type="nucleotide sequence ID" value="NZ_CP041046.1"/>
</dbReference>
<dbReference type="InterPro" id="IPR036520">
    <property type="entry name" value="UPF0759_sf"/>
</dbReference>
<accession>A0A4Y5Z8T4</accession>
<dbReference type="Pfam" id="PF01904">
    <property type="entry name" value="DUF72"/>
    <property type="match status" value="1"/>
</dbReference>
<name>A0A4Y5Z8T4_9GAMM</name>
<evidence type="ECO:0000313" key="1">
    <source>
        <dbReference type="EMBL" id="QDE41647.1"/>
    </source>
</evidence>
<sequence length="239" mass="26610">MPADNGPEPLSVGSHLERYARAFSCVEVNSSFYRPHREAIYARWASAVPPWFRFSVKVPRAVTHEARLRHTGSLLDAFLAQSSGLGDKLASLLVQLPPSLTFDAHVARVFFAALRARTPVPVVLEPRHGSWFTATAYETGRGFDVDWVYAHPRPVGSDGMHLPVPTRLLYLRLHGAPDLYRSSYDAAFLEELARRLLAATRVGSSFWCVFDNMAHGHAIANARTVLRHLEAGGASWRPR</sequence>
<reference evidence="1 2" key="1">
    <citation type="submission" date="2019-06" db="EMBL/GenBank/DDBJ databases">
        <title>A complete genome sequence for Luteibacter pinisoli MAH-14.</title>
        <authorList>
            <person name="Baltrus D.A."/>
        </authorList>
    </citation>
    <scope>NUCLEOTIDE SEQUENCE [LARGE SCALE GENOMIC DNA]</scope>
    <source>
        <strain evidence="1 2">MAH-14</strain>
    </source>
</reference>
<dbReference type="InterPro" id="IPR002763">
    <property type="entry name" value="DUF72"/>
</dbReference>
<dbReference type="Proteomes" id="UP000316093">
    <property type="component" value="Chromosome"/>
</dbReference>
<dbReference type="PANTHER" id="PTHR30348:SF14">
    <property type="entry name" value="BLR8050 PROTEIN"/>
    <property type="match status" value="1"/>
</dbReference>
<keyword evidence="2" id="KW-1185">Reference proteome</keyword>
<dbReference type="KEGG" id="lpy:FIV34_12025"/>
<evidence type="ECO:0000313" key="2">
    <source>
        <dbReference type="Proteomes" id="UP000316093"/>
    </source>
</evidence>